<evidence type="ECO:0000259" key="8">
    <source>
        <dbReference type="PROSITE" id="PS51471"/>
    </source>
</evidence>
<proteinExistence type="inferred from homology"/>
<keyword evidence="7" id="KW-0539">Nucleus</keyword>
<evidence type="ECO:0000256" key="3">
    <source>
        <dbReference type="ARBA" id="ARBA00022723"/>
    </source>
</evidence>
<dbReference type="AlphaFoldDB" id="A0A4P9Z2W2"/>
<dbReference type="GO" id="GO:0005634">
    <property type="term" value="C:nucleus"/>
    <property type="evidence" value="ECO:0007669"/>
    <property type="project" value="UniProtKB-SubCell"/>
</dbReference>
<dbReference type="InterPro" id="IPR037151">
    <property type="entry name" value="AlkB-like_sf"/>
</dbReference>
<evidence type="ECO:0000256" key="7">
    <source>
        <dbReference type="ARBA" id="ARBA00023242"/>
    </source>
</evidence>
<gene>
    <name evidence="9" type="ORF">SYNPS1DRAFT_15103</name>
</gene>
<dbReference type="GO" id="GO:0046872">
    <property type="term" value="F:metal ion binding"/>
    <property type="evidence" value="ECO:0007669"/>
    <property type="project" value="UniProtKB-KW"/>
</dbReference>
<evidence type="ECO:0000313" key="9">
    <source>
        <dbReference type="EMBL" id="RKP25820.1"/>
    </source>
</evidence>
<comment type="similarity">
    <text evidence="2">Belongs to the alkB family.</text>
</comment>
<keyword evidence="4" id="KW-0223">Dioxygenase</keyword>
<keyword evidence="5" id="KW-0560">Oxidoreductase</keyword>
<protein>
    <recommendedName>
        <fullName evidence="8">Fe2OG dioxygenase domain-containing protein</fullName>
    </recommendedName>
</protein>
<evidence type="ECO:0000256" key="1">
    <source>
        <dbReference type="ARBA" id="ARBA00004123"/>
    </source>
</evidence>
<dbReference type="InterPro" id="IPR027450">
    <property type="entry name" value="AlkB-like"/>
</dbReference>
<dbReference type="PANTHER" id="PTHR46030:SF1">
    <property type="entry name" value="ALPHA-KETOGLUTARATE-DEPENDENT DIOXYGENASE ALKB HOMOLOG 6"/>
    <property type="match status" value="1"/>
</dbReference>
<dbReference type="Gene3D" id="2.60.120.590">
    <property type="entry name" value="Alpha-ketoglutarate-dependent dioxygenase AlkB-like"/>
    <property type="match status" value="1"/>
</dbReference>
<evidence type="ECO:0000256" key="4">
    <source>
        <dbReference type="ARBA" id="ARBA00022964"/>
    </source>
</evidence>
<comment type="subcellular location">
    <subcellularLocation>
        <location evidence="1">Nucleus</location>
    </subcellularLocation>
</comment>
<dbReference type="Proteomes" id="UP000278143">
    <property type="component" value="Unassembled WGS sequence"/>
</dbReference>
<dbReference type="OrthoDB" id="412814at2759"/>
<dbReference type="InterPro" id="IPR032862">
    <property type="entry name" value="ALKBH6"/>
</dbReference>
<feature type="domain" description="Fe2OG dioxygenase" evidence="8">
    <location>
        <begin position="76"/>
        <end position="199"/>
    </location>
</feature>
<keyword evidence="6" id="KW-0408">Iron</keyword>
<evidence type="ECO:0000256" key="6">
    <source>
        <dbReference type="ARBA" id="ARBA00023004"/>
    </source>
</evidence>
<evidence type="ECO:0000256" key="2">
    <source>
        <dbReference type="ARBA" id="ARBA00007879"/>
    </source>
</evidence>
<dbReference type="SUPFAM" id="SSF51197">
    <property type="entry name" value="Clavaminate synthase-like"/>
    <property type="match status" value="1"/>
</dbReference>
<dbReference type="GO" id="GO:0051213">
    <property type="term" value="F:dioxygenase activity"/>
    <property type="evidence" value="ECO:0007669"/>
    <property type="project" value="UniProtKB-KW"/>
</dbReference>
<evidence type="ECO:0000256" key="5">
    <source>
        <dbReference type="ARBA" id="ARBA00023002"/>
    </source>
</evidence>
<accession>A0A4P9Z2W2</accession>
<keyword evidence="3" id="KW-0479">Metal-binding</keyword>
<dbReference type="Pfam" id="PF13532">
    <property type="entry name" value="2OG-FeII_Oxy_2"/>
    <property type="match status" value="1"/>
</dbReference>
<keyword evidence="10" id="KW-1185">Reference proteome</keyword>
<evidence type="ECO:0000313" key="10">
    <source>
        <dbReference type="Proteomes" id="UP000278143"/>
    </source>
</evidence>
<dbReference type="PANTHER" id="PTHR46030">
    <property type="entry name" value="ALPHA-KETOGLUTARATE-DEPENDENT DIOXYGENASE ALKB HOMOLOG 6"/>
    <property type="match status" value="1"/>
</dbReference>
<dbReference type="EMBL" id="KZ989604">
    <property type="protein sequence ID" value="RKP25820.1"/>
    <property type="molecule type" value="Genomic_DNA"/>
</dbReference>
<organism evidence="9 10">
    <name type="scientific">Syncephalis pseudoplumigaleata</name>
    <dbReference type="NCBI Taxonomy" id="1712513"/>
    <lineage>
        <taxon>Eukaryota</taxon>
        <taxon>Fungi</taxon>
        <taxon>Fungi incertae sedis</taxon>
        <taxon>Zoopagomycota</taxon>
        <taxon>Zoopagomycotina</taxon>
        <taxon>Zoopagomycetes</taxon>
        <taxon>Zoopagales</taxon>
        <taxon>Piptocephalidaceae</taxon>
        <taxon>Syncephalis</taxon>
    </lineage>
</organism>
<reference evidence="10" key="1">
    <citation type="journal article" date="2018" name="Nat. Microbiol.">
        <title>Leveraging single-cell genomics to expand the fungal tree of life.</title>
        <authorList>
            <person name="Ahrendt S.R."/>
            <person name="Quandt C.A."/>
            <person name="Ciobanu D."/>
            <person name="Clum A."/>
            <person name="Salamov A."/>
            <person name="Andreopoulos B."/>
            <person name="Cheng J.F."/>
            <person name="Woyke T."/>
            <person name="Pelin A."/>
            <person name="Henrissat B."/>
            <person name="Reynolds N.K."/>
            <person name="Benny G.L."/>
            <person name="Smith M.E."/>
            <person name="James T.Y."/>
            <person name="Grigoriev I.V."/>
        </authorList>
    </citation>
    <scope>NUCLEOTIDE SEQUENCE [LARGE SCALE GENOMIC DNA]</scope>
    <source>
        <strain evidence="10">Benny S71-1</strain>
    </source>
</reference>
<dbReference type="InterPro" id="IPR005123">
    <property type="entry name" value="Oxoglu/Fe-dep_dioxygenase_dom"/>
</dbReference>
<sequence length="210" mass="24022">MPAAYYIPEFITEQEEEQLLKQVYAVPKPKWVTLSNRRLQNWGKRGMLVEPLPDWLTWPLKRIEERGLSIFPATTPANHCLVNEYAAGQGIMPHEDGPMYLPCVATLSLGSHAVLDFTPRETTTNTGCFSLFLAPRSLFVQRDQLYELYLHGIAETTADDLSNERRASPLLLPPPEPYDSRQGRVERGMRVSLTYRRVARSINKPKLLLR</sequence>
<name>A0A4P9Z2W2_9FUNG</name>
<dbReference type="PROSITE" id="PS51471">
    <property type="entry name" value="FE2OG_OXY"/>
    <property type="match status" value="1"/>
</dbReference>